<reference evidence="3 4" key="1">
    <citation type="submission" date="2017-03" db="EMBL/GenBank/DDBJ databases">
        <title>Genomes of endolithic fungi from Antarctica.</title>
        <authorList>
            <person name="Coleine C."/>
            <person name="Masonjones S."/>
            <person name="Stajich J.E."/>
        </authorList>
    </citation>
    <scope>NUCLEOTIDE SEQUENCE [LARGE SCALE GENOMIC DNA]</scope>
    <source>
        <strain evidence="3 4">CCFEE 5311</strain>
    </source>
</reference>
<organism evidence="3 4">
    <name type="scientific">Friedmanniomyces endolithicus</name>
    <dbReference type="NCBI Taxonomy" id="329885"/>
    <lineage>
        <taxon>Eukaryota</taxon>
        <taxon>Fungi</taxon>
        <taxon>Dikarya</taxon>
        <taxon>Ascomycota</taxon>
        <taxon>Pezizomycotina</taxon>
        <taxon>Dothideomycetes</taxon>
        <taxon>Dothideomycetidae</taxon>
        <taxon>Mycosphaerellales</taxon>
        <taxon>Teratosphaeriaceae</taxon>
        <taxon>Friedmanniomyces</taxon>
    </lineage>
</organism>
<feature type="domain" description="Transcription elongation factor Eaf N-terminal" evidence="2">
    <location>
        <begin position="29"/>
        <end position="131"/>
    </location>
</feature>
<gene>
    <name evidence="3" type="ORF">B0A54_13499</name>
</gene>
<feature type="compositionally biased region" description="Acidic residues" evidence="1">
    <location>
        <begin position="294"/>
        <end position="310"/>
    </location>
</feature>
<feature type="compositionally biased region" description="Acidic residues" evidence="1">
    <location>
        <begin position="358"/>
        <end position="392"/>
    </location>
</feature>
<dbReference type="InterPro" id="IPR019194">
    <property type="entry name" value="Tscrpt_elong_fac_Eaf_N"/>
</dbReference>
<dbReference type="Pfam" id="PF09816">
    <property type="entry name" value="EAF"/>
    <property type="match status" value="1"/>
</dbReference>
<sequence length="451" mass="47915">MSSIASIDLSMATAAVLTTTADLTAPATYNIRLGDSVVKKAREAARSWASVRYNHKPALRDREQAVCSIRSTGKKDASELSLQDGGKEYGYAGDSTRTEHRYVLILRGEGETREAVLEQLDWSHAFNLTSTSTVKDAGKLEERYPHLNPELDADAPDLNDKDSTAEAPPDPANPFDYRHFLKPAAPTAPAKTRRPDAGAPRSGTATPTLTSRPLSSTSLARPLKRAAGSPLVQGQKKRRPPTSTDRAADPDRAQANKDRPSAPNLSHLPTSSAPPPRIRVDRKASLRKSTRNDENDDEDDSGELILENEDPVPGKLPSGRRAMAMALNGQLGRGPMSLNRVAGSPLGLGYLASPVGAEGEEMEAGEPEDLGDDDDDDEAADADTDADVEDLELPSPAAVQRPSISGATVTSGGGEEDDLDAQLAAAMAEEEGVPAGAGEVVEVEEEESEEE</sequence>
<evidence type="ECO:0000259" key="2">
    <source>
        <dbReference type="Pfam" id="PF09816"/>
    </source>
</evidence>
<proteinExistence type="predicted"/>
<dbReference type="AlphaFoldDB" id="A0A4U0UL65"/>
<evidence type="ECO:0000256" key="1">
    <source>
        <dbReference type="SAM" id="MobiDB-lite"/>
    </source>
</evidence>
<protein>
    <recommendedName>
        <fullName evidence="2">Transcription elongation factor Eaf N-terminal domain-containing protein</fullName>
    </recommendedName>
</protein>
<dbReference type="EMBL" id="NAJP01000059">
    <property type="protein sequence ID" value="TKA36498.1"/>
    <property type="molecule type" value="Genomic_DNA"/>
</dbReference>
<feature type="compositionally biased region" description="Basic and acidic residues" evidence="1">
    <location>
        <begin position="246"/>
        <end position="260"/>
    </location>
</feature>
<feature type="compositionally biased region" description="Low complexity" evidence="1">
    <location>
        <begin position="421"/>
        <end position="440"/>
    </location>
</feature>
<evidence type="ECO:0000313" key="4">
    <source>
        <dbReference type="Proteomes" id="UP000310066"/>
    </source>
</evidence>
<feature type="region of interest" description="Disordered" evidence="1">
    <location>
        <begin position="147"/>
        <end position="451"/>
    </location>
</feature>
<feature type="compositionally biased region" description="Acidic residues" evidence="1">
    <location>
        <begin position="441"/>
        <end position="451"/>
    </location>
</feature>
<feature type="compositionally biased region" description="Low complexity" evidence="1">
    <location>
        <begin position="204"/>
        <end position="221"/>
    </location>
</feature>
<dbReference type="OrthoDB" id="125903at2759"/>
<dbReference type="Proteomes" id="UP000310066">
    <property type="component" value="Unassembled WGS sequence"/>
</dbReference>
<accession>A0A4U0UL65</accession>
<comment type="caution">
    <text evidence="3">The sequence shown here is derived from an EMBL/GenBank/DDBJ whole genome shotgun (WGS) entry which is preliminary data.</text>
</comment>
<name>A0A4U0UL65_9PEZI</name>
<evidence type="ECO:0000313" key="3">
    <source>
        <dbReference type="EMBL" id="TKA36498.1"/>
    </source>
</evidence>
<dbReference type="STRING" id="329885.A0A4U0UL65"/>